<keyword evidence="5 8" id="KW-0812">Transmembrane</keyword>
<keyword evidence="4 8" id="KW-1003">Cell membrane</keyword>
<feature type="transmembrane region" description="Helical" evidence="9">
    <location>
        <begin position="196"/>
        <end position="214"/>
    </location>
</feature>
<dbReference type="Pfam" id="PF00860">
    <property type="entry name" value="Xan_ur_permease"/>
    <property type="match status" value="1"/>
</dbReference>
<dbReference type="InterPro" id="IPR006043">
    <property type="entry name" value="NCS2"/>
</dbReference>
<protein>
    <submittedName>
        <fullName evidence="11">MFS transporter, AGZA family, xanthine/uracil permease</fullName>
    </submittedName>
    <submittedName>
        <fullName evidence="10">Transport protein</fullName>
    </submittedName>
</protein>
<dbReference type="Proteomes" id="UP000051749">
    <property type="component" value="Unassembled WGS sequence"/>
</dbReference>
<comment type="similarity">
    <text evidence="2 8">Belongs to the nucleobase:cation symporter-2 (NCS2) (TC 2.A.40) family. Azg-like subfamily.</text>
</comment>
<reference evidence="10 12" key="1">
    <citation type="journal article" date="2015" name="Genome Announc.">
        <title>Expanding the biotechnology potential of lactobacilli through comparative genomics of 213 strains and associated genera.</title>
        <authorList>
            <person name="Sun Z."/>
            <person name="Harris H.M."/>
            <person name="McCann A."/>
            <person name="Guo C."/>
            <person name="Argimon S."/>
            <person name="Zhang W."/>
            <person name="Yang X."/>
            <person name="Jeffery I.B."/>
            <person name="Cooney J.C."/>
            <person name="Kagawa T.F."/>
            <person name="Liu W."/>
            <person name="Song Y."/>
            <person name="Salvetti E."/>
            <person name="Wrobel A."/>
            <person name="Rasinkangas P."/>
            <person name="Parkhill J."/>
            <person name="Rea M.C."/>
            <person name="O'Sullivan O."/>
            <person name="Ritari J."/>
            <person name="Douillard F.P."/>
            <person name="Paul Ross R."/>
            <person name="Yang R."/>
            <person name="Briner A.E."/>
            <person name="Felis G.E."/>
            <person name="de Vos W.M."/>
            <person name="Barrangou R."/>
            <person name="Klaenhammer T.R."/>
            <person name="Caufield P.W."/>
            <person name="Cui Y."/>
            <person name="Zhang H."/>
            <person name="O'Toole P.W."/>
        </authorList>
    </citation>
    <scope>NUCLEOTIDE SEQUENCE [LARGE SCALE GENOMIC DNA]</scope>
    <source>
        <strain evidence="10 12">DSM 22301</strain>
    </source>
</reference>
<reference evidence="11 13" key="2">
    <citation type="submission" date="2016-10" db="EMBL/GenBank/DDBJ databases">
        <authorList>
            <person name="Varghese N."/>
            <person name="Submissions S."/>
        </authorList>
    </citation>
    <scope>NUCLEOTIDE SEQUENCE [LARGE SCALE GENOMIC DNA]</scope>
    <source>
        <strain evidence="11 13">CGMCC 1.3889</strain>
    </source>
</reference>
<dbReference type="GO" id="GO:0005886">
    <property type="term" value="C:plasma membrane"/>
    <property type="evidence" value="ECO:0007669"/>
    <property type="project" value="UniProtKB-SubCell"/>
</dbReference>
<name>A0A0R2K0D3_9LACO</name>
<dbReference type="GO" id="GO:0005345">
    <property type="term" value="F:purine nucleobase transmembrane transporter activity"/>
    <property type="evidence" value="ECO:0007669"/>
    <property type="project" value="TreeGrafter"/>
</dbReference>
<comment type="subcellular location">
    <subcellularLocation>
        <location evidence="1 8">Cell membrane</location>
        <topology evidence="1 8">Multi-pass membrane protein</topology>
    </subcellularLocation>
</comment>
<feature type="transmembrane region" description="Helical" evidence="9">
    <location>
        <begin position="134"/>
        <end position="152"/>
    </location>
</feature>
<dbReference type="InterPro" id="IPR045018">
    <property type="entry name" value="Azg-like"/>
</dbReference>
<dbReference type="OrthoDB" id="9808458at2"/>
<feature type="transmembrane region" description="Helical" evidence="9">
    <location>
        <begin position="104"/>
        <end position="122"/>
    </location>
</feature>
<evidence type="ECO:0000313" key="11">
    <source>
        <dbReference type="EMBL" id="SER07035.1"/>
    </source>
</evidence>
<dbReference type="PIRSF" id="PIRSF005353">
    <property type="entry name" value="PbuG"/>
    <property type="match status" value="1"/>
</dbReference>
<keyword evidence="3 8" id="KW-0813">Transport</keyword>
<keyword evidence="7 8" id="KW-0472">Membrane</keyword>
<dbReference type="RefSeq" id="WP_057805448.1">
    <property type="nucleotide sequence ID" value="NZ_BJYP01000002.1"/>
</dbReference>
<comment type="caution">
    <text evidence="10">The sequence shown here is derived from an EMBL/GenBank/DDBJ whole genome shotgun (WGS) entry which is preliminary data.</text>
</comment>
<dbReference type="PANTHER" id="PTHR43337">
    <property type="entry name" value="XANTHINE/URACIL PERMEASE C887.17-RELATED"/>
    <property type="match status" value="1"/>
</dbReference>
<evidence type="ECO:0000256" key="3">
    <source>
        <dbReference type="ARBA" id="ARBA00022448"/>
    </source>
</evidence>
<keyword evidence="6 8" id="KW-1133">Transmembrane helix</keyword>
<evidence type="ECO:0000313" key="12">
    <source>
        <dbReference type="Proteomes" id="UP000051749"/>
    </source>
</evidence>
<feature type="transmembrane region" description="Helical" evidence="9">
    <location>
        <begin position="329"/>
        <end position="360"/>
    </location>
</feature>
<dbReference type="InterPro" id="IPR026033">
    <property type="entry name" value="Azg-like_bact_archaea"/>
</dbReference>
<proteinExistence type="inferred from homology"/>
<evidence type="ECO:0000313" key="10">
    <source>
        <dbReference type="EMBL" id="KRN83006.1"/>
    </source>
</evidence>
<gene>
    <name evidence="10" type="ORF">IV87_GL001715</name>
    <name evidence="11" type="ORF">SAMN04487973_101211</name>
</gene>
<dbReference type="AlphaFoldDB" id="A0A0R2K0D3"/>
<feature type="transmembrane region" description="Helical" evidence="9">
    <location>
        <begin position="287"/>
        <end position="309"/>
    </location>
</feature>
<dbReference type="PATRIC" id="fig|319653.3.peg.1744"/>
<evidence type="ECO:0000256" key="1">
    <source>
        <dbReference type="ARBA" id="ARBA00004651"/>
    </source>
</evidence>
<organism evidence="10 12">
    <name type="scientific">Pediococcus ethanolidurans</name>
    <dbReference type="NCBI Taxonomy" id="319653"/>
    <lineage>
        <taxon>Bacteria</taxon>
        <taxon>Bacillati</taxon>
        <taxon>Bacillota</taxon>
        <taxon>Bacilli</taxon>
        <taxon>Lactobacillales</taxon>
        <taxon>Lactobacillaceae</taxon>
        <taxon>Pediococcus</taxon>
    </lineage>
</organism>
<evidence type="ECO:0000313" key="13">
    <source>
        <dbReference type="Proteomes" id="UP000182818"/>
    </source>
</evidence>
<feature type="transmembrane region" description="Helical" evidence="9">
    <location>
        <begin position="418"/>
        <end position="435"/>
    </location>
</feature>
<dbReference type="PANTHER" id="PTHR43337:SF11">
    <property type="entry name" value="GUANINE_HYPOXANTHINE PERMEASE PBUG"/>
    <property type="match status" value="1"/>
</dbReference>
<evidence type="ECO:0000256" key="6">
    <source>
        <dbReference type="ARBA" id="ARBA00022989"/>
    </source>
</evidence>
<feature type="transmembrane region" description="Helical" evidence="9">
    <location>
        <begin position="244"/>
        <end position="266"/>
    </location>
</feature>
<evidence type="ECO:0000256" key="2">
    <source>
        <dbReference type="ARBA" id="ARBA00005697"/>
    </source>
</evidence>
<evidence type="ECO:0000256" key="7">
    <source>
        <dbReference type="ARBA" id="ARBA00023136"/>
    </source>
</evidence>
<evidence type="ECO:0000256" key="5">
    <source>
        <dbReference type="ARBA" id="ARBA00022692"/>
    </source>
</evidence>
<feature type="transmembrane region" description="Helical" evidence="9">
    <location>
        <begin position="79"/>
        <end position="98"/>
    </location>
</feature>
<evidence type="ECO:0000256" key="8">
    <source>
        <dbReference type="PIRNR" id="PIRNR005353"/>
    </source>
</evidence>
<dbReference type="EMBL" id="JQBY01000005">
    <property type="protein sequence ID" value="KRN83006.1"/>
    <property type="molecule type" value="Genomic_DNA"/>
</dbReference>
<sequence length="437" mass="46193">MGEKINNYFQIDQLHTTVKREILAGFTTFISMAYILFVNPSVLGASGMDKGAVFTATALASALGCILMGVLAKYPIATAPALGINAFFAYSVCIGMKIPWQTALAGVFVASLIFIVITIFKLREMIINAIPADLKYAISSGIGLFIAFIGLHDGGLIVANKSTVVGLGSLSVATTWLTIFGLILTSILMVRRVPGGIFIGMAATAILGLVTGLIKGPSQWVSAAPSLKPTFMVGVRHIGDINTIQLWVVVLTFLLVTFFDTAGTLVGLAQQAGFMKDNKMPRVGKALMSDSTAMLAGSVLGTSPVGAYVESSAGIAVGGRTGLTAVTTGVLFILGMFFSPLLTVVTNQVTAPALIIVGVLMAQSMKHVSWEKMEIAIPSFLILIGMPLAYSISDGIALGFITYPITMIAAKKGKEVHPIMYGLFFVFIFFMYILSKG</sequence>
<evidence type="ECO:0000256" key="9">
    <source>
        <dbReference type="SAM" id="Phobius"/>
    </source>
</evidence>
<dbReference type="STRING" id="319653.SAMN04487973_101211"/>
<feature type="transmembrane region" description="Helical" evidence="9">
    <location>
        <begin position="21"/>
        <end position="39"/>
    </location>
</feature>
<feature type="transmembrane region" description="Helical" evidence="9">
    <location>
        <begin position="51"/>
        <end position="72"/>
    </location>
</feature>
<evidence type="ECO:0000256" key="4">
    <source>
        <dbReference type="ARBA" id="ARBA00022475"/>
    </source>
</evidence>
<feature type="transmembrane region" description="Helical" evidence="9">
    <location>
        <begin position="380"/>
        <end position="406"/>
    </location>
</feature>
<dbReference type="GeneID" id="76043095"/>
<keyword evidence="13" id="KW-1185">Reference proteome</keyword>
<feature type="transmembrane region" description="Helical" evidence="9">
    <location>
        <begin position="164"/>
        <end position="184"/>
    </location>
</feature>
<dbReference type="Proteomes" id="UP000182818">
    <property type="component" value="Unassembled WGS sequence"/>
</dbReference>
<accession>A0A0R2K0D3</accession>
<dbReference type="EMBL" id="FOGK01000001">
    <property type="protein sequence ID" value="SER07035.1"/>
    <property type="molecule type" value="Genomic_DNA"/>
</dbReference>